<dbReference type="AlphaFoldDB" id="A0A444MB83"/>
<feature type="domain" description="Acyl-CoA dehydrogenase/oxidase C-terminal" evidence="6">
    <location>
        <begin position="212"/>
        <end position="352"/>
    </location>
</feature>
<dbReference type="Pfam" id="PF02771">
    <property type="entry name" value="Acyl-CoA_dh_N"/>
    <property type="match status" value="1"/>
</dbReference>
<evidence type="ECO:0000259" key="7">
    <source>
        <dbReference type="Pfam" id="PF02771"/>
    </source>
</evidence>
<gene>
    <name evidence="8" type="ORF">EP867_10890</name>
</gene>
<dbReference type="EMBL" id="SBLC01000013">
    <property type="protein sequence ID" value="RWY40985.1"/>
    <property type="molecule type" value="Genomic_DNA"/>
</dbReference>
<evidence type="ECO:0000256" key="4">
    <source>
        <dbReference type="ARBA" id="ARBA00022827"/>
    </source>
</evidence>
<evidence type="ECO:0000256" key="1">
    <source>
        <dbReference type="ARBA" id="ARBA00001974"/>
    </source>
</evidence>
<proteinExistence type="inferred from homology"/>
<dbReference type="Proteomes" id="UP000287168">
    <property type="component" value="Unassembled WGS sequence"/>
</dbReference>
<evidence type="ECO:0000313" key="9">
    <source>
        <dbReference type="Proteomes" id="UP000287168"/>
    </source>
</evidence>
<evidence type="ECO:0000256" key="5">
    <source>
        <dbReference type="ARBA" id="ARBA00023002"/>
    </source>
</evidence>
<evidence type="ECO:0000256" key="3">
    <source>
        <dbReference type="ARBA" id="ARBA00022630"/>
    </source>
</evidence>
<dbReference type="InterPro" id="IPR046373">
    <property type="entry name" value="Acyl-CoA_Oxase/DH_mid-dom_sf"/>
</dbReference>
<dbReference type="GO" id="GO:0003995">
    <property type="term" value="F:acyl-CoA dehydrogenase activity"/>
    <property type="evidence" value="ECO:0007669"/>
    <property type="project" value="TreeGrafter"/>
</dbReference>
<keyword evidence="9" id="KW-1185">Reference proteome</keyword>
<dbReference type="InterPro" id="IPR037069">
    <property type="entry name" value="AcylCoA_DH/ox_N_sf"/>
</dbReference>
<evidence type="ECO:0000313" key="8">
    <source>
        <dbReference type="EMBL" id="RWY40985.1"/>
    </source>
</evidence>
<dbReference type="Gene3D" id="2.40.110.10">
    <property type="entry name" value="Butyryl-CoA Dehydrogenase, subunit A, domain 2"/>
    <property type="match status" value="1"/>
</dbReference>
<comment type="caution">
    <text evidence="8">The sequence shown here is derived from an EMBL/GenBank/DDBJ whole genome shotgun (WGS) entry which is preliminary data.</text>
</comment>
<comment type="cofactor">
    <cofactor evidence="1">
        <name>FAD</name>
        <dbReference type="ChEBI" id="CHEBI:57692"/>
    </cofactor>
</comment>
<dbReference type="InterPro" id="IPR009075">
    <property type="entry name" value="AcylCo_DH/oxidase_C"/>
</dbReference>
<dbReference type="Gene3D" id="1.20.140.10">
    <property type="entry name" value="Butyryl-CoA Dehydrogenase, subunit A, domain 3"/>
    <property type="match status" value="1"/>
</dbReference>
<dbReference type="SUPFAM" id="SSF47203">
    <property type="entry name" value="Acyl-CoA dehydrogenase C-terminal domain-like"/>
    <property type="match status" value="1"/>
</dbReference>
<feature type="domain" description="Acyl-CoA dehydrogenase/oxidase N-terminal" evidence="7">
    <location>
        <begin position="14"/>
        <end position="90"/>
    </location>
</feature>
<keyword evidence="3" id="KW-0285">Flavoprotein</keyword>
<reference evidence="8 9" key="1">
    <citation type="journal article" date="2015" name="Int. J. Syst. Evol. Microbiol.">
        <title>Gemmobacter intermedius sp. nov., isolated from a white stork (Ciconia ciconia).</title>
        <authorList>
            <person name="Kampfer P."/>
            <person name="Jerzak L."/>
            <person name="Wilharm G."/>
            <person name="Golke J."/>
            <person name="Busse H.J."/>
            <person name="Glaeser S.P."/>
        </authorList>
    </citation>
    <scope>NUCLEOTIDE SEQUENCE [LARGE SCALE GENOMIC DNA]</scope>
    <source>
        <strain evidence="8 9">119/4</strain>
    </source>
</reference>
<dbReference type="Pfam" id="PF00441">
    <property type="entry name" value="Acyl-CoA_dh_1"/>
    <property type="match status" value="1"/>
</dbReference>
<sequence length="360" mass="38199">MKYSGEAAVSDIAELEMIRDSARAIVPPGGDLSRVRALRFTEPGFDRETFTRMADLGWLMLRLPEAQGGLGLGMDAYVALARVLGGGCVPEPLIHALLALRLAGDQAGERVLSGEEILLPAWQEAMDGLDADGAMQIVNGRASGEKRFILNAAGADAFVITAAGQLALVHKTGEGVSLTLEQTQDGGNYGRLTLKDAPVEVLETPASEVEFALNEAALATAAYLQGGAETAFEITLDYLRVRQQFDRPIGSFQALQHRATELKLQLELCRAAVDRAVALMDAGAETAALSAAVSQAKARASDVALMVGKEAIQMHGAIGFTDEHDVGLYVRKAMVLANHFGSAGFHRRRFAAVLPYAPAA</sequence>
<keyword evidence="5" id="KW-0560">Oxidoreductase</keyword>
<accession>A0A444MB83</accession>
<organism evidence="8 9">
    <name type="scientific">Falsigemmobacter intermedius</name>
    <dbReference type="NCBI Taxonomy" id="1553448"/>
    <lineage>
        <taxon>Bacteria</taxon>
        <taxon>Pseudomonadati</taxon>
        <taxon>Pseudomonadota</taxon>
        <taxon>Alphaproteobacteria</taxon>
        <taxon>Rhodobacterales</taxon>
        <taxon>Paracoccaceae</taxon>
        <taxon>Falsigemmobacter</taxon>
    </lineage>
</organism>
<dbReference type="InterPro" id="IPR013786">
    <property type="entry name" value="AcylCoA_DH/ox_N"/>
</dbReference>
<keyword evidence="4" id="KW-0274">FAD</keyword>
<protein>
    <submittedName>
        <fullName evidence="8">Acyl-CoA dehydrogenase</fullName>
    </submittedName>
</protein>
<dbReference type="PANTHER" id="PTHR43884">
    <property type="entry name" value="ACYL-COA DEHYDROGENASE"/>
    <property type="match status" value="1"/>
</dbReference>
<dbReference type="Gene3D" id="1.10.540.10">
    <property type="entry name" value="Acyl-CoA dehydrogenase/oxidase, N-terminal domain"/>
    <property type="match status" value="1"/>
</dbReference>
<name>A0A444MB83_9RHOB</name>
<dbReference type="InterPro" id="IPR009100">
    <property type="entry name" value="AcylCoA_DH/oxidase_NM_dom_sf"/>
</dbReference>
<dbReference type="OrthoDB" id="7328575at2"/>
<comment type="similarity">
    <text evidence="2">Belongs to the acyl-CoA dehydrogenase family.</text>
</comment>
<evidence type="ECO:0000259" key="6">
    <source>
        <dbReference type="Pfam" id="PF00441"/>
    </source>
</evidence>
<dbReference type="CDD" id="cd00567">
    <property type="entry name" value="ACAD"/>
    <property type="match status" value="1"/>
</dbReference>
<dbReference type="SUPFAM" id="SSF56645">
    <property type="entry name" value="Acyl-CoA dehydrogenase NM domain-like"/>
    <property type="match status" value="1"/>
</dbReference>
<dbReference type="PANTHER" id="PTHR43884:SF20">
    <property type="entry name" value="ACYL-COA DEHYDROGENASE FADE28"/>
    <property type="match status" value="1"/>
</dbReference>
<dbReference type="InterPro" id="IPR036250">
    <property type="entry name" value="AcylCo_DH-like_C"/>
</dbReference>
<dbReference type="GO" id="GO:0050660">
    <property type="term" value="F:flavin adenine dinucleotide binding"/>
    <property type="evidence" value="ECO:0007669"/>
    <property type="project" value="InterPro"/>
</dbReference>
<evidence type="ECO:0000256" key="2">
    <source>
        <dbReference type="ARBA" id="ARBA00009347"/>
    </source>
</evidence>